<reference evidence="2 3" key="1">
    <citation type="journal article" date="2013" name="Genome Announc.">
        <title>Complete Genome Sequence of Wohlfahrtiimonas chitiniclastica Strain SH04, Isolated from Chrysomya megacephala Collected from Pudong International Airport in China.</title>
        <authorList>
            <person name="Cao X.M."/>
            <person name="Chen T."/>
            <person name="Xu L.Z."/>
            <person name="Yao L.S."/>
            <person name="Qi J."/>
            <person name="Zhang X.L."/>
            <person name="Yan Q.L."/>
            <person name="Deng Y.H."/>
            <person name="Guo T.Y."/>
            <person name="Wang J."/>
            <person name="Hu K.X."/>
            <person name="Xu B.L."/>
        </authorList>
    </citation>
    <scope>NUCLEOTIDE SEQUENCE [LARGE SCALE GENOMIC DNA]</scope>
    <source>
        <strain evidence="2 3">SH04</strain>
    </source>
</reference>
<dbReference type="AlphaFoldDB" id="L8XX45"/>
<sequence>MNYPKLQRTEGTAQYFQISKMTLWRWAQDKDFPKALKRGNTVLYNIEKIEQWLEQGETAND</sequence>
<dbReference type="RefSeq" id="WP_008315162.1">
    <property type="nucleotide sequence ID" value="NZ_KB372778.1"/>
</dbReference>
<dbReference type="EMBL" id="AOBV01000004">
    <property type="protein sequence ID" value="ELV08593.1"/>
    <property type="molecule type" value="Genomic_DNA"/>
</dbReference>
<dbReference type="InterPro" id="IPR009061">
    <property type="entry name" value="DNA-bd_dom_put_sf"/>
</dbReference>
<name>L8XX45_9GAMM</name>
<feature type="domain" description="Helix-turn-helix" evidence="1">
    <location>
        <begin position="12"/>
        <end position="56"/>
    </location>
</feature>
<dbReference type="Pfam" id="PF12728">
    <property type="entry name" value="HTH_17"/>
    <property type="match status" value="1"/>
</dbReference>
<dbReference type="Proteomes" id="UP000011617">
    <property type="component" value="Unassembled WGS sequence"/>
</dbReference>
<protein>
    <recommendedName>
        <fullName evidence="1">Helix-turn-helix domain-containing protein</fullName>
    </recommendedName>
</protein>
<evidence type="ECO:0000313" key="2">
    <source>
        <dbReference type="EMBL" id="ELV08593.1"/>
    </source>
</evidence>
<dbReference type="SUPFAM" id="SSF46955">
    <property type="entry name" value="Putative DNA-binding domain"/>
    <property type="match status" value="1"/>
</dbReference>
<dbReference type="HOGENOM" id="CLU_2921635_0_0_6"/>
<evidence type="ECO:0000313" key="3">
    <source>
        <dbReference type="Proteomes" id="UP000011617"/>
    </source>
</evidence>
<dbReference type="PATRIC" id="fig|1261130.3.peg.675"/>
<accession>L8XX45</accession>
<gene>
    <name evidence="2" type="ORF">F387_01194</name>
</gene>
<comment type="caution">
    <text evidence="2">The sequence shown here is derived from an EMBL/GenBank/DDBJ whole genome shotgun (WGS) entry which is preliminary data.</text>
</comment>
<proteinExistence type="predicted"/>
<keyword evidence="3" id="KW-1185">Reference proteome</keyword>
<organism evidence="2 3">
    <name type="scientific">Wohlfahrtiimonas chitiniclastica SH04</name>
    <dbReference type="NCBI Taxonomy" id="1261130"/>
    <lineage>
        <taxon>Bacteria</taxon>
        <taxon>Pseudomonadati</taxon>
        <taxon>Pseudomonadota</taxon>
        <taxon>Gammaproteobacteria</taxon>
        <taxon>Cardiobacteriales</taxon>
        <taxon>Ignatzschineriaceae</taxon>
        <taxon>Wohlfahrtiimonas</taxon>
    </lineage>
</organism>
<evidence type="ECO:0000259" key="1">
    <source>
        <dbReference type="Pfam" id="PF12728"/>
    </source>
</evidence>
<dbReference type="Gene3D" id="1.10.10.10">
    <property type="entry name" value="Winged helix-like DNA-binding domain superfamily/Winged helix DNA-binding domain"/>
    <property type="match status" value="1"/>
</dbReference>
<dbReference type="InterPro" id="IPR036388">
    <property type="entry name" value="WH-like_DNA-bd_sf"/>
</dbReference>
<dbReference type="OrthoDB" id="5298532at2"/>
<dbReference type="InterPro" id="IPR041657">
    <property type="entry name" value="HTH_17"/>
</dbReference>